<keyword evidence="1" id="KW-1133">Transmembrane helix</keyword>
<feature type="transmembrane region" description="Helical" evidence="1">
    <location>
        <begin position="93"/>
        <end position="113"/>
    </location>
</feature>
<dbReference type="CDD" id="cd01948">
    <property type="entry name" value="EAL"/>
    <property type="match status" value="1"/>
</dbReference>
<evidence type="ECO:0000259" key="4">
    <source>
        <dbReference type="PROSITE" id="PS50887"/>
    </source>
</evidence>
<dbReference type="InterPro" id="IPR000160">
    <property type="entry name" value="GGDEF_dom"/>
</dbReference>
<feature type="transmembrane region" description="Helical" evidence="1">
    <location>
        <begin position="153"/>
        <end position="173"/>
    </location>
</feature>
<dbReference type="GO" id="GO:0003824">
    <property type="term" value="F:catalytic activity"/>
    <property type="evidence" value="ECO:0007669"/>
    <property type="project" value="UniProtKB-ARBA"/>
</dbReference>
<dbReference type="GO" id="GO:0016020">
    <property type="term" value="C:membrane"/>
    <property type="evidence" value="ECO:0007669"/>
    <property type="project" value="UniProtKB-UniRule"/>
</dbReference>
<evidence type="ECO:0000259" key="3">
    <source>
        <dbReference type="PROSITE" id="PS50883"/>
    </source>
</evidence>
<dbReference type="FunFam" id="3.30.70.270:FF:000001">
    <property type="entry name" value="Diguanylate cyclase domain protein"/>
    <property type="match status" value="1"/>
</dbReference>
<organism evidence="6 7">
    <name type="scientific">Rhizobium deserti</name>
    <dbReference type="NCBI Taxonomy" id="2547961"/>
    <lineage>
        <taxon>Bacteria</taxon>
        <taxon>Pseudomonadati</taxon>
        <taxon>Pseudomonadota</taxon>
        <taxon>Alphaproteobacteria</taxon>
        <taxon>Hyphomicrobiales</taxon>
        <taxon>Rhizobiaceae</taxon>
        <taxon>Rhizobium/Agrobacterium group</taxon>
        <taxon>Rhizobium</taxon>
    </lineage>
</organism>
<dbReference type="CDD" id="cd01949">
    <property type="entry name" value="GGDEF"/>
    <property type="match status" value="1"/>
</dbReference>
<dbReference type="PROSITE" id="PS50887">
    <property type="entry name" value="GGDEF"/>
    <property type="match status" value="1"/>
</dbReference>
<dbReference type="PANTHER" id="PTHR44757">
    <property type="entry name" value="DIGUANYLATE CYCLASE DGCP"/>
    <property type="match status" value="1"/>
</dbReference>
<feature type="transmembrane region" description="Helical" evidence="1">
    <location>
        <begin position="23"/>
        <end position="45"/>
    </location>
</feature>
<reference evidence="6 7" key="1">
    <citation type="submission" date="2019-03" db="EMBL/GenBank/DDBJ databases">
        <title>Rhizobium sp. nov., an bacterium isolated from biocrust in Mu Us Desert.</title>
        <authorList>
            <person name="Lixiong L."/>
        </authorList>
    </citation>
    <scope>NUCLEOTIDE SEQUENCE [LARGE SCALE GENOMIC DNA]</scope>
    <source>
        <strain evidence="6 7">SPY-1</strain>
    </source>
</reference>
<keyword evidence="7" id="KW-1185">Reference proteome</keyword>
<keyword evidence="1" id="KW-0812">Transmembrane</keyword>
<dbReference type="PANTHER" id="PTHR44757:SF2">
    <property type="entry name" value="BIOFILM ARCHITECTURE MAINTENANCE PROTEIN MBAA"/>
    <property type="match status" value="1"/>
</dbReference>
<dbReference type="InterPro" id="IPR029787">
    <property type="entry name" value="Nucleotide_cyclase"/>
</dbReference>
<comment type="caution">
    <text evidence="6">The sequence shown here is derived from an EMBL/GenBank/DDBJ whole genome shotgun (WGS) entry which is preliminary data.</text>
</comment>
<protein>
    <submittedName>
        <fullName evidence="6">EAL domain-containing protein</fullName>
    </submittedName>
</protein>
<dbReference type="SUPFAM" id="SSF55073">
    <property type="entry name" value="Nucleotide cyclase"/>
    <property type="match status" value="1"/>
</dbReference>
<feature type="transmembrane region" description="Helical" evidence="1">
    <location>
        <begin position="120"/>
        <end position="141"/>
    </location>
</feature>
<dbReference type="SUPFAM" id="SSF141868">
    <property type="entry name" value="EAL domain-like"/>
    <property type="match status" value="1"/>
</dbReference>
<evidence type="ECO:0000259" key="5">
    <source>
        <dbReference type="PROSITE" id="PS50924"/>
    </source>
</evidence>
<proteinExistence type="predicted"/>
<feature type="transmembrane region" description="Helical" evidence="1">
    <location>
        <begin position="222"/>
        <end position="245"/>
    </location>
</feature>
<dbReference type="PROSITE" id="PS50924">
    <property type="entry name" value="MHYT"/>
    <property type="match status" value="1"/>
</dbReference>
<dbReference type="SMART" id="SM00267">
    <property type="entry name" value="GGDEF"/>
    <property type="match status" value="1"/>
</dbReference>
<dbReference type="AlphaFoldDB" id="A0A4V3AN70"/>
<dbReference type="Proteomes" id="UP000295238">
    <property type="component" value="Unassembled WGS sequence"/>
</dbReference>
<dbReference type="NCBIfam" id="TIGR00254">
    <property type="entry name" value="GGDEF"/>
    <property type="match status" value="1"/>
</dbReference>
<feature type="transmembrane region" description="Helical" evidence="1">
    <location>
        <begin position="185"/>
        <end position="210"/>
    </location>
</feature>
<feature type="domain" description="MHYT" evidence="5">
    <location>
        <begin position="21"/>
        <end position="206"/>
    </location>
</feature>
<dbReference type="Pfam" id="PF03707">
    <property type="entry name" value="MHYT"/>
    <property type="match status" value="1"/>
</dbReference>
<name>A0A4V3AN70_9HYPH</name>
<feature type="domain" description="GGDEF" evidence="4">
    <location>
        <begin position="383"/>
        <end position="515"/>
    </location>
</feature>
<dbReference type="InterPro" id="IPR052155">
    <property type="entry name" value="Biofilm_reg_signaling"/>
</dbReference>
<accession>A0A4V3AN70</accession>
<dbReference type="Gene3D" id="3.20.20.450">
    <property type="entry name" value="EAL domain"/>
    <property type="match status" value="1"/>
</dbReference>
<feature type="domain" description="EAL" evidence="3">
    <location>
        <begin position="524"/>
        <end position="774"/>
    </location>
</feature>
<dbReference type="PROSITE" id="PS50883">
    <property type="entry name" value="EAL"/>
    <property type="match status" value="1"/>
</dbReference>
<dbReference type="Pfam" id="PF00990">
    <property type="entry name" value="GGDEF"/>
    <property type="match status" value="1"/>
</dbReference>
<dbReference type="InterPro" id="IPR005330">
    <property type="entry name" value="MHYT_dom"/>
</dbReference>
<dbReference type="InterPro" id="IPR035919">
    <property type="entry name" value="EAL_sf"/>
</dbReference>
<dbReference type="InterPro" id="IPR001633">
    <property type="entry name" value="EAL_dom"/>
</dbReference>
<feature type="region of interest" description="Disordered" evidence="2">
    <location>
        <begin position="766"/>
        <end position="787"/>
    </location>
</feature>
<dbReference type="SMART" id="SM00052">
    <property type="entry name" value="EAL"/>
    <property type="match status" value="1"/>
</dbReference>
<sequence length="787" mass="85078">MEWCRPEVRMIRLVSCITEQHNWLLLLVAVFVCAAGNLAGVFMLSRARQCVKAHRNLWVAVAGVVLGGTIWATHFIAMLSYNVPVSYQVLETGLSIVVAVVVSCLATFTFLYVPGRQGTVAAGILLGLAIATMHAIGLSAIGNSALIEDDAMTAVVAWILGGAFSVSAMLLLAGRMTSTRLGSAALLIVAAVCSHHLVSMSGLSVVPLYPDAAGALTFLDRVGIATGVCIVSSLLITTGVAALFFDRHLTDVKGLANATFEAIVLTRAGQIVHANERFAMLMANPIQDLRSLKFSDFLVERDGVRGVLQTPGGPLPVEIVEGVIEYQGRETSVYGLRDISERLETDRQLLHLASHDPLTGLLNRRAFNGLAEKALTRVREENSCLALLTLDLDFFKAVNDVHGHAVGDTVLQQVAEVLTSSFITDAIVGRIGGDEFSVVLPGHQTFDAQQAASIFVTRFRAVFGAHDKASSLGVSVGIATFPEHGDELEQLQNNADAALYRAKSLGKARTCAFDRFLDQQQRTRRRLEEELRGAVEAGELFLLYQPIVEPVSGNPLGYEALLRWRHPTYGTLSPVVFIEAAEESGSIVEIGRWVLEEACRHAASWDHPLFVAVNVSARQLSGADLVDHVTTALKTSGLPADRLELEVTETSLLADRTDIARCLEALTRIGAKLVMDDYGSGYSSISNLRRYPFTKMKIDRGYVATLEDDPVAEVVIDSALALGKSLGITVVIKGIETENQRSRLTEKAPDQMQGFLFGTPVAMGRQTSSSQAGRRDPEVPRPVLTLR</sequence>
<evidence type="ECO:0000256" key="1">
    <source>
        <dbReference type="PROSITE-ProRule" id="PRU00244"/>
    </source>
</evidence>
<dbReference type="EMBL" id="SMTL01000009">
    <property type="protein sequence ID" value="TDK29869.1"/>
    <property type="molecule type" value="Genomic_DNA"/>
</dbReference>
<feature type="transmembrane region" description="Helical" evidence="1">
    <location>
        <begin position="57"/>
        <end position="81"/>
    </location>
</feature>
<gene>
    <name evidence="6" type="ORF">E2F50_21990</name>
</gene>
<dbReference type="Gene3D" id="3.30.70.270">
    <property type="match status" value="1"/>
</dbReference>
<evidence type="ECO:0000313" key="7">
    <source>
        <dbReference type="Proteomes" id="UP000295238"/>
    </source>
</evidence>
<evidence type="ECO:0000313" key="6">
    <source>
        <dbReference type="EMBL" id="TDK29869.1"/>
    </source>
</evidence>
<dbReference type="InterPro" id="IPR043128">
    <property type="entry name" value="Rev_trsase/Diguanyl_cyclase"/>
</dbReference>
<evidence type="ECO:0000256" key="2">
    <source>
        <dbReference type="SAM" id="MobiDB-lite"/>
    </source>
</evidence>
<keyword evidence="1" id="KW-0472">Membrane</keyword>
<dbReference type="Pfam" id="PF00563">
    <property type="entry name" value="EAL"/>
    <property type="match status" value="1"/>
</dbReference>